<dbReference type="InterPro" id="IPR037401">
    <property type="entry name" value="SnoaL-like"/>
</dbReference>
<dbReference type="SUPFAM" id="SSF54427">
    <property type="entry name" value="NTF2-like"/>
    <property type="match status" value="1"/>
</dbReference>
<dbReference type="Gene3D" id="3.10.450.50">
    <property type="match status" value="1"/>
</dbReference>
<feature type="domain" description="SnoaL-like" evidence="1">
    <location>
        <begin position="7"/>
        <end position="119"/>
    </location>
</feature>
<dbReference type="EMBL" id="CP002999">
    <property type="protein sequence ID" value="AEM71061.1"/>
    <property type="molecule type" value="Genomic_DNA"/>
</dbReference>
<dbReference type="AlphaFoldDB" id="G2PL32"/>
<gene>
    <name evidence="2" type="ordered locus">Murru_2022</name>
</gene>
<dbReference type="Proteomes" id="UP000008908">
    <property type="component" value="Chromosome"/>
</dbReference>
<accession>G2PL32</accession>
<evidence type="ECO:0000313" key="2">
    <source>
        <dbReference type="EMBL" id="AEM71061.1"/>
    </source>
</evidence>
<dbReference type="eggNOG" id="COG3631">
    <property type="taxonomic scope" value="Bacteria"/>
</dbReference>
<dbReference type="STRING" id="886377.Murru_2022"/>
<reference evidence="2 3" key="2">
    <citation type="journal article" date="2012" name="Stand. Genomic Sci.">
        <title>Complete genome sequence of the facultatively anaerobic, appendaged bacterium Muricauda ruestringensis type strain (B1(T)).</title>
        <authorList>
            <person name="Huntemann M."/>
            <person name="Teshima H."/>
            <person name="Lapidus A."/>
            <person name="Nolan M."/>
            <person name="Lucas S."/>
            <person name="Hammon N."/>
            <person name="Deshpande S."/>
            <person name="Cheng J.F."/>
            <person name="Tapia R."/>
            <person name="Goodwin L.A."/>
            <person name="Pitluck S."/>
            <person name="Liolios K."/>
            <person name="Pagani I."/>
            <person name="Ivanova N."/>
            <person name="Mavromatis K."/>
            <person name="Mikhailova N."/>
            <person name="Pati A."/>
            <person name="Chen A."/>
            <person name="Palaniappan K."/>
            <person name="Land M."/>
            <person name="Hauser L."/>
            <person name="Pan C."/>
            <person name="Brambilla E.M."/>
            <person name="Rohde M."/>
            <person name="Spring S."/>
            <person name="Goker M."/>
            <person name="Detter J.C."/>
            <person name="Bristow J."/>
            <person name="Eisen J.A."/>
            <person name="Markowitz V."/>
            <person name="Hugenholtz P."/>
            <person name="Kyrpides N.C."/>
            <person name="Klenk H.P."/>
            <person name="Woyke T."/>
        </authorList>
    </citation>
    <scope>NUCLEOTIDE SEQUENCE [LARGE SCALE GENOMIC DNA]</scope>
    <source>
        <strain evidence="3">DSM 13258 / LMG 19739 / B1</strain>
    </source>
</reference>
<reference evidence="3" key="1">
    <citation type="submission" date="2011-08" db="EMBL/GenBank/DDBJ databases">
        <title>The complete genome of Muricauda ruestringensis DSM 13258.</title>
        <authorList>
            <person name="Lucas S."/>
            <person name="Han J."/>
            <person name="Lapidus A."/>
            <person name="Bruce D."/>
            <person name="Goodwin L."/>
            <person name="Pitluck S."/>
            <person name="Peters L."/>
            <person name="Kyrpides N."/>
            <person name="Mavromatis K."/>
            <person name="Ivanova N."/>
            <person name="Ovchinnikova G."/>
            <person name="Teshima H."/>
            <person name="Detter J.C."/>
            <person name="Tapia R."/>
            <person name="Han C."/>
            <person name="Land M."/>
            <person name="Hauser L."/>
            <person name="Markowitz V."/>
            <person name="Cheng J.-F."/>
            <person name="Hugenholtz P."/>
            <person name="Woyke T."/>
            <person name="Wu D."/>
            <person name="Spring S."/>
            <person name="Schroeder M."/>
            <person name="Brambilla E."/>
            <person name="Klenk H.-P."/>
            <person name="Eisen J.A."/>
        </authorList>
    </citation>
    <scope>NUCLEOTIDE SEQUENCE [LARGE SCALE GENOMIC DNA]</scope>
    <source>
        <strain evidence="3">DSM 13258 / LMG 19739 / B1</strain>
    </source>
</reference>
<proteinExistence type="predicted"/>
<protein>
    <recommendedName>
        <fullName evidence="1">SnoaL-like domain-containing protein</fullName>
    </recommendedName>
</protein>
<evidence type="ECO:0000313" key="3">
    <source>
        <dbReference type="Proteomes" id="UP000008908"/>
    </source>
</evidence>
<dbReference type="InterPro" id="IPR032710">
    <property type="entry name" value="NTF2-like_dom_sf"/>
</dbReference>
<dbReference type="HOGENOM" id="CLU_155698_0_0_10"/>
<name>G2PL32_ALLRU</name>
<sequence>MNLEETVKKFLHTLENRESFEELIPFYHPDVEQIEFPNTLTKRKAVRNLDALKEAGKAGKNVLKSEKYEIVKTHSLGTTVIIEAVWTGILAIPIGKLDPGSEMKAYFAQFYEFEDGKIISQRNYDCFEPFE</sequence>
<organism evidence="2 3">
    <name type="scientific">Allomuricauda ruestringensis (strain DSM 13258 / CIP 107369 / LMG 19739 / B1)</name>
    <name type="common">Muricauda ruestringensis</name>
    <dbReference type="NCBI Taxonomy" id="886377"/>
    <lineage>
        <taxon>Bacteria</taxon>
        <taxon>Pseudomonadati</taxon>
        <taxon>Bacteroidota</taxon>
        <taxon>Flavobacteriia</taxon>
        <taxon>Flavobacteriales</taxon>
        <taxon>Flavobacteriaceae</taxon>
        <taxon>Flagellimonas</taxon>
    </lineage>
</organism>
<evidence type="ECO:0000259" key="1">
    <source>
        <dbReference type="Pfam" id="PF12680"/>
    </source>
</evidence>
<dbReference type="Pfam" id="PF12680">
    <property type="entry name" value="SnoaL_2"/>
    <property type="match status" value="1"/>
</dbReference>
<dbReference type="RefSeq" id="WP_014033342.1">
    <property type="nucleotide sequence ID" value="NC_015945.1"/>
</dbReference>
<dbReference type="KEGG" id="mrs:Murru_2022"/>
<keyword evidence="3" id="KW-1185">Reference proteome</keyword>